<feature type="compositionally biased region" description="Basic and acidic residues" evidence="1">
    <location>
        <begin position="1"/>
        <end position="35"/>
    </location>
</feature>
<gene>
    <name evidence="2" type="ORF">P7K49_032845</name>
</gene>
<dbReference type="EMBL" id="JASSZA010000019">
    <property type="protein sequence ID" value="KAK2086938.1"/>
    <property type="molecule type" value="Genomic_DNA"/>
</dbReference>
<evidence type="ECO:0000313" key="2">
    <source>
        <dbReference type="EMBL" id="KAK2086938.1"/>
    </source>
</evidence>
<proteinExistence type="predicted"/>
<protein>
    <submittedName>
        <fullName evidence="2">Uncharacterized protein</fullName>
    </submittedName>
</protein>
<keyword evidence="3" id="KW-1185">Reference proteome</keyword>
<accession>A0ABQ9TQ66</accession>
<feature type="region of interest" description="Disordered" evidence="1">
    <location>
        <begin position="1"/>
        <end position="139"/>
    </location>
</feature>
<sequence length="139" mass="15036">MHEAPHKAPEPSRVDDTLAPERTHPDCQEREEQHRLGVTPSVDDEGPMTSPPDAPEPPPSSDNGPGVTAAKPRPAGPRCQGATFLQLGKPTPSHFRPQPHCRWPQSSQSSTHHSRVTQDHTPSSAASSTRPKERATAVE</sequence>
<reference evidence="2 3" key="1">
    <citation type="submission" date="2023-05" db="EMBL/GenBank/DDBJ databases">
        <title>B98-5 Cell Line De Novo Hybrid Assembly: An Optical Mapping Approach.</title>
        <authorList>
            <person name="Kananen K."/>
            <person name="Auerbach J.A."/>
            <person name="Kautto E."/>
            <person name="Blachly J.S."/>
        </authorList>
    </citation>
    <scope>NUCLEOTIDE SEQUENCE [LARGE SCALE GENOMIC DNA]</scope>
    <source>
        <strain evidence="2">B95-8</strain>
        <tissue evidence="2">Cell line</tissue>
    </source>
</reference>
<evidence type="ECO:0000256" key="1">
    <source>
        <dbReference type="SAM" id="MobiDB-lite"/>
    </source>
</evidence>
<comment type="caution">
    <text evidence="2">The sequence shown here is derived from an EMBL/GenBank/DDBJ whole genome shotgun (WGS) entry which is preliminary data.</text>
</comment>
<feature type="compositionally biased region" description="Basic and acidic residues" evidence="1">
    <location>
        <begin position="130"/>
        <end position="139"/>
    </location>
</feature>
<dbReference type="Proteomes" id="UP001266305">
    <property type="component" value="Unassembled WGS sequence"/>
</dbReference>
<feature type="non-terminal residue" evidence="2">
    <location>
        <position position="139"/>
    </location>
</feature>
<feature type="compositionally biased region" description="Polar residues" evidence="1">
    <location>
        <begin position="119"/>
        <end position="129"/>
    </location>
</feature>
<organism evidence="2 3">
    <name type="scientific">Saguinus oedipus</name>
    <name type="common">Cotton-top tamarin</name>
    <name type="synonym">Oedipomidas oedipus</name>
    <dbReference type="NCBI Taxonomy" id="9490"/>
    <lineage>
        <taxon>Eukaryota</taxon>
        <taxon>Metazoa</taxon>
        <taxon>Chordata</taxon>
        <taxon>Craniata</taxon>
        <taxon>Vertebrata</taxon>
        <taxon>Euteleostomi</taxon>
        <taxon>Mammalia</taxon>
        <taxon>Eutheria</taxon>
        <taxon>Euarchontoglires</taxon>
        <taxon>Primates</taxon>
        <taxon>Haplorrhini</taxon>
        <taxon>Platyrrhini</taxon>
        <taxon>Cebidae</taxon>
        <taxon>Callitrichinae</taxon>
        <taxon>Saguinus</taxon>
    </lineage>
</organism>
<evidence type="ECO:0000313" key="3">
    <source>
        <dbReference type="Proteomes" id="UP001266305"/>
    </source>
</evidence>
<feature type="compositionally biased region" description="Pro residues" evidence="1">
    <location>
        <begin position="49"/>
        <end position="60"/>
    </location>
</feature>
<name>A0ABQ9TQ66_SAGOE</name>